<keyword evidence="5" id="KW-0010">Activator</keyword>
<dbReference type="InterPro" id="IPR050204">
    <property type="entry name" value="AraC_XylS_family_regulators"/>
</dbReference>
<dbReference type="CDD" id="cd06977">
    <property type="entry name" value="cupin_RhaR_RhaS-like_N"/>
    <property type="match status" value="1"/>
</dbReference>
<reference evidence="10 11" key="1">
    <citation type="submission" date="2018-12" db="EMBL/GenBank/DDBJ databases">
        <authorList>
            <consortium name="Pathogen Informatics"/>
        </authorList>
    </citation>
    <scope>NUCLEOTIDE SEQUENCE [LARGE SCALE GENOMIC DNA]</scope>
    <source>
        <strain evidence="10 11">NCTC13098</strain>
    </source>
</reference>
<evidence type="ECO:0000256" key="8">
    <source>
        <dbReference type="SAM" id="MobiDB-lite"/>
    </source>
</evidence>
<dbReference type="Gene3D" id="1.10.10.60">
    <property type="entry name" value="Homeodomain-like"/>
    <property type="match status" value="1"/>
</dbReference>
<keyword evidence="1" id="KW-0963">Cytoplasm</keyword>
<dbReference type="Proteomes" id="UP000274346">
    <property type="component" value="Chromosome"/>
</dbReference>
<dbReference type="SUPFAM" id="SSF46689">
    <property type="entry name" value="Homeodomain-like"/>
    <property type="match status" value="1"/>
</dbReference>
<sequence length="299" mass="34352">MTSLMLKRSDYFASAAHPVAVEHRCPQDIFPLHHHDFDEIVIVWRGNGLHIWNGLPYRITYGDVLYVTQQDSHYYQSVDNLELGNILFCRDRLRLGTDWHNLLPGTETHQQSRSWRLTRESLALIRQHVERLAAECSKRDPLSLRLTESIFLELVLLLMRHRYAPDKLASRARQDIDLVIASLGSRLNEKFELESLCAQHQLSPRSVRDAFKQITGMTISRYQMQRRLCRAITLLGTSELSIAEVAAVSGFSDSNYFSVIFQKSFNQSPSHCRRALQERGPGRGHFPFSEDLSSSGDNL</sequence>
<dbReference type="AlphaFoldDB" id="A0A3P8KS69"/>
<dbReference type="InterPro" id="IPR037923">
    <property type="entry name" value="HTH-like"/>
</dbReference>
<dbReference type="PROSITE" id="PS00041">
    <property type="entry name" value="HTH_ARAC_FAMILY_1"/>
    <property type="match status" value="1"/>
</dbReference>
<dbReference type="InterPro" id="IPR009057">
    <property type="entry name" value="Homeodomain-like_sf"/>
</dbReference>
<dbReference type="PANTHER" id="PTHR46796:SF13">
    <property type="entry name" value="HTH-TYPE TRANSCRIPTIONAL ACTIVATOR RHAS"/>
    <property type="match status" value="1"/>
</dbReference>
<dbReference type="Pfam" id="PF02311">
    <property type="entry name" value="AraC_binding"/>
    <property type="match status" value="1"/>
</dbReference>
<organism evidence="10 11">
    <name type="scientific">Raoultella terrigena</name>
    <name type="common">Klebsiella terrigena</name>
    <dbReference type="NCBI Taxonomy" id="577"/>
    <lineage>
        <taxon>Bacteria</taxon>
        <taxon>Pseudomonadati</taxon>
        <taxon>Pseudomonadota</taxon>
        <taxon>Gammaproteobacteria</taxon>
        <taxon>Enterobacterales</taxon>
        <taxon>Enterobacteriaceae</taxon>
        <taxon>Klebsiella/Raoultella group</taxon>
        <taxon>Raoultella</taxon>
    </lineage>
</organism>
<keyword evidence="2" id="KW-0677">Repeat</keyword>
<protein>
    <submittedName>
        <fullName evidence="10">L-rhamnose operon transcriptional activator rhaR</fullName>
    </submittedName>
</protein>
<evidence type="ECO:0000256" key="4">
    <source>
        <dbReference type="ARBA" id="ARBA00023125"/>
    </source>
</evidence>
<dbReference type="GO" id="GO:0003700">
    <property type="term" value="F:DNA-binding transcription factor activity"/>
    <property type="evidence" value="ECO:0007669"/>
    <property type="project" value="InterPro"/>
</dbReference>
<gene>
    <name evidence="10" type="primary">rhaR_1</name>
    <name evidence="10" type="ORF">NCTC13098_00628</name>
</gene>
<dbReference type="GO" id="GO:0043565">
    <property type="term" value="F:sequence-specific DNA binding"/>
    <property type="evidence" value="ECO:0007669"/>
    <property type="project" value="InterPro"/>
</dbReference>
<evidence type="ECO:0000256" key="1">
    <source>
        <dbReference type="ARBA" id="ARBA00022490"/>
    </source>
</evidence>
<dbReference type="SMART" id="SM00342">
    <property type="entry name" value="HTH_ARAC"/>
    <property type="match status" value="1"/>
</dbReference>
<dbReference type="EMBL" id="LR131271">
    <property type="protein sequence ID" value="VDR24342.1"/>
    <property type="molecule type" value="Genomic_DNA"/>
</dbReference>
<dbReference type="InterPro" id="IPR014710">
    <property type="entry name" value="RmlC-like_jellyroll"/>
</dbReference>
<dbReference type="InterPro" id="IPR018062">
    <property type="entry name" value="HTH_AraC-typ_CS"/>
</dbReference>
<keyword evidence="6" id="KW-0804">Transcription</keyword>
<accession>A0A3P8KS69</accession>
<keyword evidence="7" id="KW-0684">Rhamnose metabolism</keyword>
<feature type="domain" description="HTH araC/xylS-type" evidence="9">
    <location>
        <begin position="177"/>
        <end position="275"/>
    </location>
</feature>
<keyword evidence="3" id="KW-0805">Transcription regulation</keyword>
<evidence type="ECO:0000256" key="7">
    <source>
        <dbReference type="ARBA" id="ARBA00023308"/>
    </source>
</evidence>
<dbReference type="InterPro" id="IPR047220">
    <property type="entry name" value="RhaR_RhaS-like_N"/>
</dbReference>
<proteinExistence type="predicted"/>
<evidence type="ECO:0000256" key="5">
    <source>
        <dbReference type="ARBA" id="ARBA00023159"/>
    </source>
</evidence>
<name>A0A3P8KS69_RAOTE</name>
<dbReference type="KEGG" id="rtg:NCTC13098_00628"/>
<evidence type="ECO:0000256" key="6">
    <source>
        <dbReference type="ARBA" id="ARBA00023163"/>
    </source>
</evidence>
<dbReference type="InterPro" id="IPR018060">
    <property type="entry name" value="HTH_AraC"/>
</dbReference>
<evidence type="ECO:0000259" key="9">
    <source>
        <dbReference type="PROSITE" id="PS01124"/>
    </source>
</evidence>
<dbReference type="PROSITE" id="PS01124">
    <property type="entry name" value="HTH_ARAC_FAMILY_2"/>
    <property type="match status" value="1"/>
</dbReference>
<evidence type="ECO:0000313" key="11">
    <source>
        <dbReference type="Proteomes" id="UP000274346"/>
    </source>
</evidence>
<evidence type="ECO:0000256" key="2">
    <source>
        <dbReference type="ARBA" id="ARBA00022737"/>
    </source>
</evidence>
<feature type="region of interest" description="Disordered" evidence="8">
    <location>
        <begin position="277"/>
        <end position="299"/>
    </location>
</feature>
<dbReference type="InterPro" id="IPR003313">
    <property type="entry name" value="AraC-bd"/>
</dbReference>
<evidence type="ECO:0000313" key="10">
    <source>
        <dbReference type="EMBL" id="VDR24342.1"/>
    </source>
</evidence>
<dbReference type="Gene3D" id="2.60.120.10">
    <property type="entry name" value="Jelly Rolls"/>
    <property type="match status" value="1"/>
</dbReference>
<evidence type="ECO:0000256" key="3">
    <source>
        <dbReference type="ARBA" id="ARBA00023015"/>
    </source>
</evidence>
<dbReference type="Pfam" id="PF12833">
    <property type="entry name" value="HTH_18"/>
    <property type="match status" value="1"/>
</dbReference>
<keyword evidence="4" id="KW-0238">DNA-binding</keyword>
<dbReference type="PANTHER" id="PTHR46796">
    <property type="entry name" value="HTH-TYPE TRANSCRIPTIONAL ACTIVATOR RHAS-RELATED"/>
    <property type="match status" value="1"/>
</dbReference>
<dbReference type="SUPFAM" id="SSF51215">
    <property type="entry name" value="Regulatory protein AraC"/>
    <property type="match status" value="1"/>
</dbReference>